<reference evidence="1 2" key="1">
    <citation type="submission" date="2020-07" db="EMBL/GenBank/DDBJ databases">
        <title>Stappia sp., F7233, whole genome shotgun sequencing project.</title>
        <authorList>
            <person name="Jiang S."/>
            <person name="Liu Z.W."/>
            <person name="Du Z.J."/>
        </authorList>
    </citation>
    <scope>NUCLEOTIDE SEQUENCE [LARGE SCALE GENOMIC DNA]</scope>
    <source>
        <strain evidence="1 2">F7233</strain>
    </source>
</reference>
<comment type="caution">
    <text evidence="1">The sequence shown here is derived from an EMBL/GenBank/DDBJ whole genome shotgun (WGS) entry which is preliminary data.</text>
</comment>
<dbReference type="RefSeq" id="WP_182168354.1">
    <property type="nucleotide sequence ID" value="NZ_JACFXV010000069.1"/>
</dbReference>
<dbReference type="Proteomes" id="UP000541109">
    <property type="component" value="Unassembled WGS sequence"/>
</dbReference>
<evidence type="ECO:0000313" key="1">
    <source>
        <dbReference type="EMBL" id="MBA5779529.1"/>
    </source>
</evidence>
<evidence type="ECO:0000313" key="2">
    <source>
        <dbReference type="Proteomes" id="UP000541109"/>
    </source>
</evidence>
<proteinExistence type="predicted"/>
<sequence length="69" mass="6953">MTFEGDEEPAGEAPVATVSCVLLAPVDGLGQRGAVVTLDLDRAADLETAGAARRASLRDLQIAGTQGAS</sequence>
<accession>A0A839AM78</accession>
<dbReference type="EMBL" id="JACFXV010000069">
    <property type="protein sequence ID" value="MBA5779529.1"/>
    <property type="molecule type" value="Genomic_DNA"/>
</dbReference>
<name>A0A839AM78_9HYPH</name>
<organism evidence="1 2">
    <name type="scientific">Stappia albiluteola</name>
    <dbReference type="NCBI Taxonomy" id="2758565"/>
    <lineage>
        <taxon>Bacteria</taxon>
        <taxon>Pseudomonadati</taxon>
        <taxon>Pseudomonadota</taxon>
        <taxon>Alphaproteobacteria</taxon>
        <taxon>Hyphomicrobiales</taxon>
        <taxon>Stappiaceae</taxon>
        <taxon>Stappia</taxon>
    </lineage>
</organism>
<gene>
    <name evidence="1" type="ORF">H2509_20555</name>
</gene>
<keyword evidence="2" id="KW-1185">Reference proteome</keyword>
<protein>
    <submittedName>
        <fullName evidence="1">Uncharacterized protein</fullName>
    </submittedName>
</protein>
<dbReference type="AlphaFoldDB" id="A0A839AM78"/>